<reference evidence="10 11" key="1">
    <citation type="submission" date="2023-09" db="EMBL/GenBank/DDBJ databases">
        <title>Pangenome analysis of Batrachochytrium dendrobatidis and related Chytrids.</title>
        <authorList>
            <person name="Yacoub M.N."/>
            <person name="Stajich J.E."/>
            <person name="James T.Y."/>
        </authorList>
    </citation>
    <scope>NUCLEOTIDE SEQUENCE [LARGE SCALE GENOMIC DNA]</scope>
    <source>
        <strain evidence="10 11">JEL0888</strain>
    </source>
</reference>
<feature type="compositionally biased region" description="Low complexity" evidence="8">
    <location>
        <begin position="76"/>
        <end position="99"/>
    </location>
</feature>
<evidence type="ECO:0000313" key="10">
    <source>
        <dbReference type="EMBL" id="KAL2911837.1"/>
    </source>
</evidence>
<evidence type="ECO:0000256" key="6">
    <source>
        <dbReference type="ARBA" id="ARBA00023242"/>
    </source>
</evidence>
<dbReference type="Proteomes" id="UP001527925">
    <property type="component" value="Unassembled WGS sequence"/>
</dbReference>
<feature type="region of interest" description="Disordered" evidence="8">
    <location>
        <begin position="1"/>
        <end position="35"/>
    </location>
</feature>
<dbReference type="EMBL" id="JADGIZ020000086">
    <property type="protein sequence ID" value="KAL2911837.1"/>
    <property type="molecule type" value="Genomic_DNA"/>
</dbReference>
<accession>A0ABR4MX43</accession>
<evidence type="ECO:0000313" key="11">
    <source>
        <dbReference type="Proteomes" id="UP001527925"/>
    </source>
</evidence>
<dbReference type="SMART" id="SM00355">
    <property type="entry name" value="ZnF_C2H2"/>
    <property type="match status" value="7"/>
</dbReference>
<evidence type="ECO:0000256" key="2">
    <source>
        <dbReference type="ARBA" id="ARBA00022723"/>
    </source>
</evidence>
<feature type="region of interest" description="Disordered" evidence="8">
    <location>
        <begin position="75"/>
        <end position="104"/>
    </location>
</feature>
<proteinExistence type="predicted"/>
<dbReference type="Pfam" id="PF00096">
    <property type="entry name" value="zf-C2H2"/>
    <property type="match status" value="2"/>
</dbReference>
<name>A0ABR4MX43_9FUNG</name>
<keyword evidence="4 7" id="KW-0863">Zinc-finger</keyword>
<evidence type="ECO:0000256" key="3">
    <source>
        <dbReference type="ARBA" id="ARBA00022737"/>
    </source>
</evidence>
<dbReference type="SUPFAM" id="SSF57667">
    <property type="entry name" value="beta-beta-alpha zinc fingers"/>
    <property type="match status" value="4"/>
</dbReference>
<organism evidence="10 11">
    <name type="scientific">Polyrhizophydium stewartii</name>
    <dbReference type="NCBI Taxonomy" id="2732419"/>
    <lineage>
        <taxon>Eukaryota</taxon>
        <taxon>Fungi</taxon>
        <taxon>Fungi incertae sedis</taxon>
        <taxon>Chytridiomycota</taxon>
        <taxon>Chytridiomycota incertae sedis</taxon>
        <taxon>Chytridiomycetes</taxon>
        <taxon>Rhizophydiales</taxon>
        <taxon>Rhizophydiales incertae sedis</taxon>
        <taxon>Polyrhizophydium</taxon>
    </lineage>
</organism>
<evidence type="ECO:0000256" key="8">
    <source>
        <dbReference type="SAM" id="MobiDB-lite"/>
    </source>
</evidence>
<dbReference type="InterPro" id="IPR013087">
    <property type="entry name" value="Znf_C2H2_type"/>
</dbReference>
<evidence type="ECO:0000256" key="4">
    <source>
        <dbReference type="ARBA" id="ARBA00022771"/>
    </source>
</evidence>
<dbReference type="Pfam" id="PF23561">
    <property type="entry name" value="zf-C2H2_15"/>
    <property type="match status" value="1"/>
</dbReference>
<gene>
    <name evidence="10" type="ORF">HK105_208687</name>
</gene>
<keyword evidence="5" id="KW-0862">Zinc</keyword>
<evidence type="ECO:0000256" key="7">
    <source>
        <dbReference type="PROSITE-ProRule" id="PRU00042"/>
    </source>
</evidence>
<comment type="caution">
    <text evidence="10">The sequence shown here is derived from an EMBL/GenBank/DDBJ whole genome shotgun (WGS) entry which is preliminary data.</text>
</comment>
<sequence>MEAPTTHSPGGAASKAGAAGGEDDTGRASGTPGAAGPGVVPCKWATCTAQFDSNDQLLPHISTLHLTANHMGRGLAPPAGAPPVVRTAAAEHAQAAEAAPPAPTAPSLANLLDPDSEEYALVAIAQPPAGSPLPTTSPGGAPPHAGGSLVCKWNPCGPRTFASFDDLFRHVSHEHIALEGESLERPHGCLWAGCRERFAAFEGLTTHLSTVHIGNGQHSYVCEWAGCERNGRPFAQRQKIMRHVQTHTGDKPYQCTTCLQRFSEQSVMTQHQRLHTGEKPFVCPDASCQKQFALPSALTVHPFECKAEGCNKRFSDSSNLTKHVRVHTGEKPFRCPIELCSKTFARPDQASRHTRVHRGSST</sequence>
<evidence type="ECO:0000259" key="9">
    <source>
        <dbReference type="PROSITE" id="PS50157"/>
    </source>
</evidence>
<dbReference type="InterPro" id="IPR056436">
    <property type="entry name" value="Znf-C2H2_ZIC1-5/GLI1-3-like"/>
</dbReference>
<dbReference type="Gene3D" id="3.30.160.60">
    <property type="entry name" value="Classic Zinc Finger"/>
    <property type="match status" value="7"/>
</dbReference>
<dbReference type="PANTHER" id="PTHR45718">
    <property type="entry name" value="TRANSCRIPTIONAL ACTIVATOR CUBITUS INTERRUPTUS"/>
    <property type="match status" value="1"/>
</dbReference>
<dbReference type="PANTHER" id="PTHR45718:SF6">
    <property type="entry name" value="ZINC FINGER PROTEIN GLI2"/>
    <property type="match status" value="1"/>
</dbReference>
<comment type="subcellular location">
    <subcellularLocation>
        <location evidence="1">Nucleus</location>
    </subcellularLocation>
</comment>
<dbReference type="InterPro" id="IPR036236">
    <property type="entry name" value="Znf_C2H2_sf"/>
</dbReference>
<evidence type="ECO:0000256" key="1">
    <source>
        <dbReference type="ARBA" id="ARBA00004123"/>
    </source>
</evidence>
<keyword evidence="2" id="KW-0479">Metal-binding</keyword>
<keyword evidence="11" id="KW-1185">Reference proteome</keyword>
<dbReference type="PROSITE" id="PS00028">
    <property type="entry name" value="ZINC_FINGER_C2H2_1"/>
    <property type="match status" value="5"/>
</dbReference>
<evidence type="ECO:0000256" key="5">
    <source>
        <dbReference type="ARBA" id="ARBA00022833"/>
    </source>
</evidence>
<keyword evidence="3" id="KW-0677">Repeat</keyword>
<protein>
    <recommendedName>
        <fullName evidence="9">C2H2-type domain-containing protein</fullName>
    </recommendedName>
</protein>
<feature type="domain" description="C2H2-type" evidence="9">
    <location>
        <begin position="220"/>
        <end position="252"/>
    </location>
</feature>
<feature type="domain" description="C2H2-type" evidence="9">
    <location>
        <begin position="303"/>
        <end position="332"/>
    </location>
</feature>
<dbReference type="PROSITE" id="PS50157">
    <property type="entry name" value="ZINC_FINGER_C2H2_2"/>
    <property type="match status" value="4"/>
</dbReference>
<keyword evidence="6" id="KW-0539">Nucleus</keyword>
<dbReference type="InterPro" id="IPR043359">
    <property type="entry name" value="GLI-like"/>
</dbReference>
<feature type="domain" description="C2H2-type" evidence="9">
    <location>
        <begin position="253"/>
        <end position="280"/>
    </location>
</feature>
<feature type="domain" description="C2H2-type" evidence="9">
    <location>
        <begin position="333"/>
        <end position="362"/>
    </location>
</feature>